<name>A0A392UZ77_9FABA</name>
<keyword evidence="1" id="KW-0675">Receptor</keyword>
<evidence type="ECO:0000313" key="2">
    <source>
        <dbReference type="Proteomes" id="UP000265520"/>
    </source>
</evidence>
<comment type="caution">
    <text evidence="1">The sequence shown here is derived from an EMBL/GenBank/DDBJ whole genome shotgun (WGS) entry which is preliminary data.</text>
</comment>
<feature type="non-terminal residue" evidence="1">
    <location>
        <position position="61"/>
    </location>
</feature>
<dbReference type="EMBL" id="LXQA010992520">
    <property type="protein sequence ID" value="MCI80299.1"/>
    <property type="molecule type" value="Genomic_DNA"/>
</dbReference>
<evidence type="ECO:0000313" key="1">
    <source>
        <dbReference type="EMBL" id="MCI80299.1"/>
    </source>
</evidence>
<organism evidence="1 2">
    <name type="scientific">Trifolium medium</name>
    <dbReference type="NCBI Taxonomy" id="97028"/>
    <lineage>
        <taxon>Eukaryota</taxon>
        <taxon>Viridiplantae</taxon>
        <taxon>Streptophyta</taxon>
        <taxon>Embryophyta</taxon>
        <taxon>Tracheophyta</taxon>
        <taxon>Spermatophyta</taxon>
        <taxon>Magnoliopsida</taxon>
        <taxon>eudicotyledons</taxon>
        <taxon>Gunneridae</taxon>
        <taxon>Pentapetalae</taxon>
        <taxon>rosids</taxon>
        <taxon>fabids</taxon>
        <taxon>Fabales</taxon>
        <taxon>Fabaceae</taxon>
        <taxon>Papilionoideae</taxon>
        <taxon>50 kb inversion clade</taxon>
        <taxon>NPAAA clade</taxon>
        <taxon>Hologalegina</taxon>
        <taxon>IRL clade</taxon>
        <taxon>Trifolieae</taxon>
        <taxon>Trifolium</taxon>
    </lineage>
</organism>
<dbReference type="Proteomes" id="UP000265520">
    <property type="component" value="Unassembled WGS sequence"/>
</dbReference>
<sequence>MGSKFDIENFTSSNDFGLWKVKMKTILVHNKCVDALKGEAQRSCGQGEDHGGYTLVETRFE</sequence>
<protein>
    <submittedName>
        <fullName evidence="1">Glutamate receptor 3.6</fullName>
    </submittedName>
</protein>
<reference evidence="1 2" key="1">
    <citation type="journal article" date="2018" name="Front. Plant Sci.">
        <title>Red Clover (Trifolium pratense) and Zigzag Clover (T. medium) - A Picture of Genomic Similarities and Differences.</title>
        <authorList>
            <person name="Dluhosova J."/>
            <person name="Istvanek J."/>
            <person name="Nedelnik J."/>
            <person name="Repkova J."/>
        </authorList>
    </citation>
    <scope>NUCLEOTIDE SEQUENCE [LARGE SCALE GENOMIC DNA]</scope>
    <source>
        <strain evidence="2">cv. 10/8</strain>
        <tissue evidence="1">Leaf</tissue>
    </source>
</reference>
<proteinExistence type="predicted"/>
<dbReference type="AlphaFoldDB" id="A0A392UZ77"/>
<accession>A0A392UZ77</accession>
<keyword evidence="2" id="KW-1185">Reference proteome</keyword>